<keyword evidence="9" id="KW-1185">Reference proteome</keyword>
<dbReference type="Proteomes" id="UP001262410">
    <property type="component" value="Unassembled WGS sequence"/>
</dbReference>
<proteinExistence type="inferred from homology"/>
<dbReference type="EMBL" id="JAVDPW010000010">
    <property type="protein sequence ID" value="MDR6293057.1"/>
    <property type="molecule type" value="Genomic_DNA"/>
</dbReference>
<evidence type="ECO:0000256" key="1">
    <source>
        <dbReference type="ARBA" id="ARBA00004418"/>
    </source>
</evidence>
<dbReference type="InterPro" id="IPR005948">
    <property type="entry name" value="ThiB-like"/>
</dbReference>
<organism evidence="8 9">
    <name type="scientific">Inquilinus ginsengisoli</name>
    <dbReference type="NCBI Taxonomy" id="363840"/>
    <lineage>
        <taxon>Bacteria</taxon>
        <taxon>Pseudomonadati</taxon>
        <taxon>Pseudomonadota</taxon>
        <taxon>Alphaproteobacteria</taxon>
        <taxon>Rhodospirillales</taxon>
        <taxon>Rhodospirillaceae</taxon>
        <taxon>Inquilinus</taxon>
    </lineage>
</organism>
<sequence>MLRLLAATLLTAIALAPALPASAETPVLKVYTYESFTAEWGPGPQIKKAFEAECGCTVEFTSVEDGVALLSRLKLEGKASQADVVLGLDTNLTAEAAATGLFAPHAGKLDNLSLPIAWADPIFVPYDWSYFAFVYDKTKVPNPPKSLRDLVENSDLELTIQDPRTSTPGLGLLLWVKQVYGDKAPEAWAKLKPRILTVTPGWSESYGLFRKGEVPMTLSYLTSPPYHVMEEHDDNVGAAVFEEGNYLQVEVAGKLASAKHPELADRFLAFMLTAAFQDTLPTTQWMYPAVKTAAGLPDAYKALPTPPKALLYPSEEVAAKRAGWITEWLQAMSK</sequence>
<dbReference type="Gene3D" id="3.40.190.10">
    <property type="entry name" value="Periplasmic binding protein-like II"/>
    <property type="match status" value="2"/>
</dbReference>
<accession>A0ABU1JWQ6</accession>
<gene>
    <name evidence="8" type="ORF">E9232_005602</name>
</gene>
<evidence type="ECO:0000256" key="7">
    <source>
        <dbReference type="SAM" id="SignalP"/>
    </source>
</evidence>
<evidence type="ECO:0000256" key="5">
    <source>
        <dbReference type="ARBA" id="ARBA00022729"/>
    </source>
</evidence>
<keyword evidence="5 7" id="KW-0732">Signal</keyword>
<dbReference type="InterPro" id="IPR005967">
    <property type="entry name" value="ThiB"/>
</dbReference>
<dbReference type="InterPro" id="IPR006059">
    <property type="entry name" value="SBP"/>
</dbReference>
<comment type="caution">
    <text evidence="8">The sequence shown here is derived from an EMBL/GenBank/DDBJ whole genome shotgun (WGS) entry which is preliminary data.</text>
</comment>
<keyword evidence="6" id="KW-0574">Periplasm</keyword>
<evidence type="ECO:0000256" key="4">
    <source>
        <dbReference type="ARBA" id="ARBA00022448"/>
    </source>
</evidence>
<evidence type="ECO:0000256" key="6">
    <source>
        <dbReference type="ARBA" id="ARBA00022764"/>
    </source>
</evidence>
<evidence type="ECO:0000256" key="2">
    <source>
        <dbReference type="ARBA" id="ARBA00008520"/>
    </source>
</evidence>
<protein>
    <recommendedName>
        <fullName evidence="3">Thiamine-binding periplasmic protein</fullName>
    </recommendedName>
</protein>
<comment type="subcellular location">
    <subcellularLocation>
        <location evidence="1">Periplasm</location>
    </subcellularLocation>
</comment>
<keyword evidence="4" id="KW-0813">Transport</keyword>
<dbReference type="PANTHER" id="PTHR30006">
    <property type="entry name" value="THIAMINE-BINDING PERIPLASMIC PROTEIN-RELATED"/>
    <property type="match status" value="1"/>
</dbReference>
<reference evidence="8 9" key="1">
    <citation type="submission" date="2023-07" db="EMBL/GenBank/DDBJ databases">
        <title>Sorghum-associated microbial communities from plants grown in Nebraska, USA.</title>
        <authorList>
            <person name="Schachtman D."/>
        </authorList>
    </citation>
    <scope>NUCLEOTIDE SEQUENCE [LARGE SCALE GENOMIC DNA]</scope>
    <source>
        <strain evidence="8 9">584</strain>
    </source>
</reference>
<name>A0ABU1JWQ6_9PROT</name>
<feature type="signal peptide" evidence="7">
    <location>
        <begin position="1"/>
        <end position="23"/>
    </location>
</feature>
<dbReference type="NCBIfam" id="TIGR01254">
    <property type="entry name" value="sfuA"/>
    <property type="match status" value="1"/>
</dbReference>
<evidence type="ECO:0000256" key="3">
    <source>
        <dbReference type="ARBA" id="ARBA00019815"/>
    </source>
</evidence>
<comment type="similarity">
    <text evidence="2">Belongs to the bacterial solute-binding protein 1 family.</text>
</comment>
<dbReference type="PANTHER" id="PTHR30006:SF3">
    <property type="entry name" value="THIAMINE-BINDING PERIPLASMIC PROTEIN"/>
    <property type="match status" value="1"/>
</dbReference>
<dbReference type="SUPFAM" id="SSF53850">
    <property type="entry name" value="Periplasmic binding protein-like II"/>
    <property type="match status" value="1"/>
</dbReference>
<feature type="chain" id="PRO_5045252591" description="Thiamine-binding periplasmic protein" evidence="7">
    <location>
        <begin position="24"/>
        <end position="334"/>
    </location>
</feature>
<dbReference type="Pfam" id="PF01547">
    <property type="entry name" value="SBP_bac_1"/>
    <property type="match status" value="1"/>
</dbReference>
<evidence type="ECO:0000313" key="9">
    <source>
        <dbReference type="Proteomes" id="UP001262410"/>
    </source>
</evidence>
<dbReference type="CDD" id="cd13545">
    <property type="entry name" value="PBP2_TbpA"/>
    <property type="match status" value="1"/>
</dbReference>
<dbReference type="RefSeq" id="WP_309799683.1">
    <property type="nucleotide sequence ID" value="NZ_JAVDPW010000010.1"/>
</dbReference>
<evidence type="ECO:0000313" key="8">
    <source>
        <dbReference type="EMBL" id="MDR6293057.1"/>
    </source>
</evidence>
<dbReference type="NCBIfam" id="TIGR01276">
    <property type="entry name" value="thiB"/>
    <property type="match status" value="1"/>
</dbReference>